<dbReference type="InterPro" id="IPR001503">
    <property type="entry name" value="Glyco_trans_10"/>
</dbReference>
<keyword evidence="10" id="KW-0472">Membrane</keyword>
<evidence type="ECO:0000256" key="9">
    <source>
        <dbReference type="ARBA" id="ARBA00023034"/>
    </source>
</evidence>
<comment type="similarity">
    <text evidence="3 12">Belongs to the glycosyltransferase 10 family.</text>
</comment>
<dbReference type="GO" id="GO:0000139">
    <property type="term" value="C:Golgi membrane"/>
    <property type="evidence" value="ECO:0007669"/>
    <property type="project" value="UniProtKB-SubCell"/>
</dbReference>
<feature type="domain" description="Fucosyltransferase C-terminal" evidence="14">
    <location>
        <begin position="281"/>
        <end position="460"/>
    </location>
</feature>
<dbReference type="EMBL" id="JAODUP010000195">
    <property type="protein sequence ID" value="KAK2157231.1"/>
    <property type="molecule type" value="Genomic_DNA"/>
</dbReference>
<organism evidence="16 17">
    <name type="scientific">Paralvinella palmiformis</name>
    <dbReference type="NCBI Taxonomy" id="53620"/>
    <lineage>
        <taxon>Eukaryota</taxon>
        <taxon>Metazoa</taxon>
        <taxon>Spiralia</taxon>
        <taxon>Lophotrochozoa</taxon>
        <taxon>Annelida</taxon>
        <taxon>Polychaeta</taxon>
        <taxon>Sedentaria</taxon>
        <taxon>Canalipalpata</taxon>
        <taxon>Terebellida</taxon>
        <taxon>Terebelliformia</taxon>
        <taxon>Alvinellidae</taxon>
        <taxon>Paralvinella</taxon>
    </lineage>
</organism>
<name>A0AAD9JQ66_9ANNE</name>
<comment type="pathway">
    <text evidence="2">Protein modification; protein glycosylation.</text>
</comment>
<sequence length="480" mass="57003">MKLFSRHFTSCELLMFLAAYLISNVVIIKMQQQWHRQEEDELLMAEEAKAARVIHQRALDSRSQFVRSPALPGARPTPEHHLRTDNRDVAERFQTNGDDAVPDGRRDEEAIMLNTKRPLVTLEPHWEETETDEQLEEEGMEVEGRKNHEEAGFKTILFWNSFFHSDDFRFGIGHQPFLENKCPIHQCVTTMDKKQLDRADLVMFHGPRIDNFPPPRRPKGQVYAYVQQEPHYSMSLDEMTKFDGHFNLTLTHRRDSEVWIPYGKVFYNKENTKKPIHVNPKDKPRSIVWVVSHCATPGKREWYVQELQKYIDVDIYGDCGDMKCSKDDTWYCYSKFAREYRFYLALENNHCRDYVSEKAYRPLEYSIVPIVFGGANYSEFMPPHSVIDITDYPHPKDLARYLHLLANNEKAYSRYFSWKSKGYELDLSRKEMMGQAFCKICEILHDPNYRYKSYKNLKDWWTKDICDAYVIPRMRRKAKW</sequence>
<evidence type="ECO:0000256" key="4">
    <source>
        <dbReference type="ARBA" id="ARBA00022676"/>
    </source>
</evidence>
<dbReference type="GO" id="GO:0032580">
    <property type="term" value="C:Golgi cisterna membrane"/>
    <property type="evidence" value="ECO:0007669"/>
    <property type="project" value="UniProtKB-SubCell"/>
</dbReference>
<dbReference type="GO" id="GO:0008417">
    <property type="term" value="F:fucosyltransferase activity"/>
    <property type="evidence" value="ECO:0007669"/>
    <property type="project" value="InterPro"/>
</dbReference>
<dbReference type="PANTHER" id="PTHR48438:SF1">
    <property type="entry name" value="ALPHA-(1,3)-FUCOSYLTRANSFERASE C-RELATED"/>
    <property type="match status" value="1"/>
</dbReference>
<evidence type="ECO:0000259" key="14">
    <source>
        <dbReference type="Pfam" id="PF00852"/>
    </source>
</evidence>
<keyword evidence="9 12" id="KW-0333">Golgi apparatus</keyword>
<keyword evidence="17" id="KW-1185">Reference proteome</keyword>
<keyword evidence="7" id="KW-0735">Signal-anchor</keyword>
<evidence type="ECO:0000256" key="6">
    <source>
        <dbReference type="ARBA" id="ARBA00022692"/>
    </source>
</evidence>
<dbReference type="Pfam" id="PF00852">
    <property type="entry name" value="Glyco_transf_10"/>
    <property type="match status" value="1"/>
</dbReference>
<dbReference type="Gene3D" id="3.40.50.11660">
    <property type="entry name" value="Glycosyl transferase family 10, C-terminal domain"/>
    <property type="match status" value="1"/>
</dbReference>
<dbReference type="SUPFAM" id="SSF53756">
    <property type="entry name" value="UDP-Glycosyltransferase/glycogen phosphorylase"/>
    <property type="match status" value="1"/>
</dbReference>
<comment type="caution">
    <text evidence="16">The sequence shown here is derived from an EMBL/GenBank/DDBJ whole genome shotgun (WGS) entry which is preliminary data.</text>
</comment>
<keyword evidence="5 12" id="KW-0808">Transferase</keyword>
<feature type="compositionally biased region" description="Basic and acidic residues" evidence="13">
    <location>
        <begin position="77"/>
        <end position="91"/>
    </location>
</feature>
<evidence type="ECO:0000256" key="5">
    <source>
        <dbReference type="ARBA" id="ARBA00022679"/>
    </source>
</evidence>
<keyword evidence="8" id="KW-1133">Transmembrane helix</keyword>
<dbReference type="Pfam" id="PF17039">
    <property type="entry name" value="Glyco_tran_10_N"/>
    <property type="match status" value="1"/>
</dbReference>
<evidence type="ECO:0000256" key="1">
    <source>
        <dbReference type="ARBA" id="ARBA00004323"/>
    </source>
</evidence>
<keyword evidence="4 12" id="KW-0328">Glycosyltransferase</keyword>
<dbReference type="FunFam" id="3.40.50.11660:FF:000006">
    <property type="entry name" value="Alpha-(1,3)-fucosyltransferase C"/>
    <property type="match status" value="1"/>
</dbReference>
<evidence type="ECO:0000256" key="12">
    <source>
        <dbReference type="RuleBase" id="RU003832"/>
    </source>
</evidence>
<evidence type="ECO:0000256" key="8">
    <source>
        <dbReference type="ARBA" id="ARBA00022989"/>
    </source>
</evidence>
<reference evidence="16" key="1">
    <citation type="journal article" date="2023" name="Mol. Biol. Evol.">
        <title>Third-Generation Sequencing Reveals the Adaptive Role of the Epigenome in Three Deep-Sea Polychaetes.</title>
        <authorList>
            <person name="Perez M."/>
            <person name="Aroh O."/>
            <person name="Sun Y."/>
            <person name="Lan Y."/>
            <person name="Juniper S.K."/>
            <person name="Young C.R."/>
            <person name="Angers B."/>
            <person name="Qian P.Y."/>
        </authorList>
    </citation>
    <scope>NUCLEOTIDE SEQUENCE</scope>
    <source>
        <strain evidence="16">P08H-3</strain>
    </source>
</reference>
<evidence type="ECO:0000256" key="11">
    <source>
        <dbReference type="ARBA" id="ARBA00023180"/>
    </source>
</evidence>
<evidence type="ECO:0000256" key="10">
    <source>
        <dbReference type="ARBA" id="ARBA00023136"/>
    </source>
</evidence>
<evidence type="ECO:0000313" key="16">
    <source>
        <dbReference type="EMBL" id="KAK2157231.1"/>
    </source>
</evidence>
<evidence type="ECO:0000256" key="2">
    <source>
        <dbReference type="ARBA" id="ARBA00004922"/>
    </source>
</evidence>
<dbReference type="EC" id="2.4.1.-" evidence="12"/>
<feature type="domain" description="Fucosyltransferase N-terminal" evidence="15">
    <location>
        <begin position="154"/>
        <end position="263"/>
    </location>
</feature>
<keyword evidence="6 12" id="KW-0812">Transmembrane</keyword>
<dbReference type="InterPro" id="IPR038577">
    <property type="entry name" value="GT10-like_C_sf"/>
</dbReference>
<proteinExistence type="inferred from homology"/>
<comment type="subcellular location">
    <subcellularLocation>
        <location evidence="1">Golgi apparatus membrane</location>
        <topology evidence="1">Single-pass type II membrane protein</topology>
    </subcellularLocation>
    <subcellularLocation>
        <location evidence="12">Golgi apparatus</location>
        <location evidence="12">Golgi stack membrane</location>
        <topology evidence="12">Single-pass type II membrane protein</topology>
    </subcellularLocation>
</comment>
<dbReference type="PANTHER" id="PTHR48438">
    <property type="entry name" value="ALPHA-(1,3)-FUCOSYLTRANSFERASE C-RELATED"/>
    <property type="match status" value="1"/>
</dbReference>
<keyword evidence="11" id="KW-0325">Glycoprotein</keyword>
<protein>
    <recommendedName>
        <fullName evidence="12">Fucosyltransferase</fullName>
        <ecNumber evidence="12">2.4.1.-</ecNumber>
    </recommendedName>
</protein>
<accession>A0AAD9JQ66</accession>
<evidence type="ECO:0000256" key="3">
    <source>
        <dbReference type="ARBA" id="ARBA00008919"/>
    </source>
</evidence>
<gene>
    <name evidence="16" type="ORF">LSH36_195g06000</name>
</gene>
<feature type="region of interest" description="Disordered" evidence="13">
    <location>
        <begin position="68"/>
        <end position="107"/>
    </location>
</feature>
<evidence type="ECO:0000256" key="13">
    <source>
        <dbReference type="SAM" id="MobiDB-lite"/>
    </source>
</evidence>
<evidence type="ECO:0000313" key="17">
    <source>
        <dbReference type="Proteomes" id="UP001208570"/>
    </source>
</evidence>
<evidence type="ECO:0000259" key="15">
    <source>
        <dbReference type="Pfam" id="PF17039"/>
    </source>
</evidence>
<evidence type="ECO:0000256" key="7">
    <source>
        <dbReference type="ARBA" id="ARBA00022968"/>
    </source>
</evidence>
<dbReference type="InterPro" id="IPR031481">
    <property type="entry name" value="Glyco_tran_10_N"/>
</dbReference>
<dbReference type="Proteomes" id="UP001208570">
    <property type="component" value="Unassembled WGS sequence"/>
</dbReference>
<dbReference type="InterPro" id="IPR055270">
    <property type="entry name" value="Glyco_tran_10_C"/>
</dbReference>
<dbReference type="AlphaFoldDB" id="A0AAD9JQ66"/>